<dbReference type="GO" id="GO:0003727">
    <property type="term" value="F:single-stranded RNA binding"/>
    <property type="evidence" value="ECO:0007669"/>
    <property type="project" value="TreeGrafter"/>
</dbReference>
<dbReference type="Gene3D" id="3.30.2170.10">
    <property type="entry name" value="archaeoglobus fulgidus dsm 4304 superfamily"/>
    <property type="match status" value="1"/>
</dbReference>
<dbReference type="OrthoDB" id="20018at2759"/>
<keyword evidence="5" id="KW-0378">Hydrolase</keyword>
<dbReference type="Proteomes" id="UP000023152">
    <property type="component" value="Unassembled WGS sequence"/>
</dbReference>
<proteinExistence type="predicted"/>
<dbReference type="InterPro" id="IPR007581">
    <property type="entry name" value="Endonuclease-V"/>
</dbReference>
<organism evidence="6 7">
    <name type="scientific">Reticulomyxa filosa</name>
    <dbReference type="NCBI Taxonomy" id="46433"/>
    <lineage>
        <taxon>Eukaryota</taxon>
        <taxon>Sar</taxon>
        <taxon>Rhizaria</taxon>
        <taxon>Retaria</taxon>
        <taxon>Foraminifera</taxon>
        <taxon>Monothalamids</taxon>
        <taxon>Reticulomyxidae</taxon>
        <taxon>Reticulomyxa</taxon>
    </lineage>
</organism>
<dbReference type="PANTHER" id="PTHR28511:SF1">
    <property type="entry name" value="ENDONUCLEASE V"/>
    <property type="match status" value="1"/>
</dbReference>
<evidence type="ECO:0000256" key="3">
    <source>
        <dbReference type="ARBA" id="ARBA00022722"/>
    </source>
</evidence>
<reference evidence="6 7" key="1">
    <citation type="journal article" date="2013" name="Curr. Biol.">
        <title>The Genome of the Foraminiferan Reticulomyxa filosa.</title>
        <authorList>
            <person name="Glockner G."/>
            <person name="Hulsmann N."/>
            <person name="Schleicher M."/>
            <person name="Noegel A.A."/>
            <person name="Eichinger L."/>
            <person name="Gallinger C."/>
            <person name="Pawlowski J."/>
            <person name="Sierra R."/>
            <person name="Euteneuer U."/>
            <person name="Pillet L."/>
            <person name="Moustafa A."/>
            <person name="Platzer M."/>
            <person name="Groth M."/>
            <person name="Szafranski K."/>
            <person name="Schliwa M."/>
        </authorList>
    </citation>
    <scope>NUCLEOTIDE SEQUENCE [LARGE SCALE GENOMIC DNA]</scope>
</reference>
<comment type="subcellular location">
    <subcellularLocation>
        <location evidence="1">Cytoplasm</location>
    </subcellularLocation>
</comment>
<evidence type="ECO:0000256" key="5">
    <source>
        <dbReference type="ARBA" id="ARBA00022801"/>
    </source>
</evidence>
<gene>
    <name evidence="6" type="ORF">RFI_17519</name>
</gene>
<keyword evidence="4 6" id="KW-0255">Endonuclease</keyword>
<feature type="non-terminal residue" evidence="6">
    <location>
        <position position="311"/>
    </location>
</feature>
<dbReference type="GO" id="GO:0016891">
    <property type="term" value="F:RNA endonuclease activity producing 5'-phosphomonoesters, hydrolytic mechanism"/>
    <property type="evidence" value="ECO:0007669"/>
    <property type="project" value="TreeGrafter"/>
</dbReference>
<evidence type="ECO:0000256" key="4">
    <source>
        <dbReference type="ARBA" id="ARBA00022759"/>
    </source>
</evidence>
<name>X6N0V4_RETFI</name>
<evidence type="ECO:0000313" key="6">
    <source>
        <dbReference type="EMBL" id="ETO19711.1"/>
    </source>
</evidence>
<evidence type="ECO:0000313" key="7">
    <source>
        <dbReference type="Proteomes" id="UP000023152"/>
    </source>
</evidence>
<comment type="caution">
    <text evidence="6">The sequence shown here is derived from an EMBL/GenBank/DDBJ whole genome shotgun (WGS) entry which is preliminary data.</text>
</comment>
<dbReference type="GO" id="GO:0006281">
    <property type="term" value="P:DNA repair"/>
    <property type="evidence" value="ECO:0007669"/>
    <property type="project" value="InterPro"/>
</dbReference>
<dbReference type="EMBL" id="ASPP01013370">
    <property type="protein sequence ID" value="ETO19711.1"/>
    <property type="molecule type" value="Genomic_DNA"/>
</dbReference>
<keyword evidence="2" id="KW-0963">Cytoplasm</keyword>
<dbReference type="GO" id="GO:0005730">
    <property type="term" value="C:nucleolus"/>
    <property type="evidence" value="ECO:0007669"/>
    <property type="project" value="TreeGrafter"/>
</dbReference>
<accession>X6N0V4</accession>
<keyword evidence="3" id="KW-0540">Nuclease</keyword>
<keyword evidence="7" id="KW-1185">Reference proteome</keyword>
<evidence type="ECO:0000256" key="1">
    <source>
        <dbReference type="ARBA" id="ARBA00004496"/>
    </source>
</evidence>
<dbReference type="AlphaFoldDB" id="X6N0V4"/>
<evidence type="ECO:0000256" key="2">
    <source>
        <dbReference type="ARBA" id="ARBA00022490"/>
    </source>
</evidence>
<protein>
    <submittedName>
        <fullName evidence="6">Endonuclease V family protein</fullName>
    </submittedName>
</protein>
<sequence length="311" mass="36343">MLVCWLVCSFFYLFFFLVGNTFFNGFGLKSKNLMDGASVFIIDLICYCVYINLEQFHYRHSFFLKEGIDTIYFLCVQVRVSTRNKPKDYSTESFLSLLFWTSSRKEKVSQFLKLVNKETRRGKDNFFSKKERMTLESDADVVFHKFKNIFYYFLLLKKNSKKKKKRRTTKDIHLWSLPDIFEVECDEKTQYRYGQVRIVTKNVGNKKASSETAQVSKIAPSSTTTRQIRYIAGMDITPINPHSNASIMEENAACAGLVICEYPSMDVVFQKTELVTLNQPYIAGFLAFREVPHLVHLINFVKRNHPQFIPD</sequence>
<dbReference type="Pfam" id="PF04493">
    <property type="entry name" value="Endonuclease_5"/>
    <property type="match status" value="1"/>
</dbReference>
<dbReference type="GO" id="GO:0005737">
    <property type="term" value="C:cytoplasm"/>
    <property type="evidence" value="ECO:0007669"/>
    <property type="project" value="UniProtKB-SubCell"/>
</dbReference>
<dbReference type="PANTHER" id="PTHR28511">
    <property type="entry name" value="ENDONUCLEASE V"/>
    <property type="match status" value="1"/>
</dbReference>